<feature type="domain" description="Ras-GEF" evidence="4">
    <location>
        <begin position="722"/>
        <end position="946"/>
    </location>
</feature>
<evidence type="ECO:0000259" key="4">
    <source>
        <dbReference type="PROSITE" id="PS50009"/>
    </source>
</evidence>
<dbReference type="InterPro" id="IPR008937">
    <property type="entry name" value="Ras-like_GEF"/>
</dbReference>
<dbReference type="Pfam" id="PF00617">
    <property type="entry name" value="RasGEF"/>
    <property type="match status" value="1"/>
</dbReference>
<feature type="region of interest" description="Disordered" evidence="3">
    <location>
        <begin position="380"/>
        <end position="399"/>
    </location>
</feature>
<dbReference type="GO" id="GO:0005085">
    <property type="term" value="F:guanyl-nucleotide exchange factor activity"/>
    <property type="evidence" value="ECO:0007669"/>
    <property type="project" value="UniProtKB-KW"/>
</dbReference>
<organism evidence="5 6">
    <name type="scientific">Lepeophtheirus salmonis</name>
    <name type="common">Salmon louse</name>
    <name type="synonym">Caligus salmonis</name>
    <dbReference type="NCBI Taxonomy" id="72036"/>
    <lineage>
        <taxon>Eukaryota</taxon>
        <taxon>Metazoa</taxon>
        <taxon>Ecdysozoa</taxon>
        <taxon>Arthropoda</taxon>
        <taxon>Crustacea</taxon>
        <taxon>Multicrustacea</taxon>
        <taxon>Hexanauplia</taxon>
        <taxon>Copepoda</taxon>
        <taxon>Siphonostomatoida</taxon>
        <taxon>Caligidae</taxon>
        <taxon>Lepeophtheirus</taxon>
    </lineage>
</organism>
<dbReference type="Proteomes" id="UP000675881">
    <property type="component" value="Chromosome 12"/>
</dbReference>
<dbReference type="PANTHER" id="PTHR23113">
    <property type="entry name" value="GUANINE NUCLEOTIDE EXCHANGE FACTOR"/>
    <property type="match status" value="1"/>
</dbReference>
<proteinExistence type="predicted"/>
<accession>A0A7R8CGE2</accession>
<dbReference type="Gene3D" id="1.10.840.10">
    <property type="entry name" value="Ras guanine-nucleotide exchange factors catalytic domain"/>
    <property type="match status" value="1"/>
</dbReference>
<dbReference type="SUPFAM" id="SSF48366">
    <property type="entry name" value="Ras GEF"/>
    <property type="match status" value="1"/>
</dbReference>
<reference evidence="5" key="1">
    <citation type="submission" date="2021-02" db="EMBL/GenBank/DDBJ databases">
        <authorList>
            <person name="Bekaert M."/>
        </authorList>
    </citation>
    <scope>NUCLEOTIDE SEQUENCE</scope>
    <source>
        <strain evidence="5">IoA-00</strain>
    </source>
</reference>
<evidence type="ECO:0000313" key="6">
    <source>
        <dbReference type="Proteomes" id="UP000675881"/>
    </source>
</evidence>
<gene>
    <name evidence="5" type="ORF">LSAA_3636</name>
</gene>
<dbReference type="OrthoDB" id="25179at2759"/>
<dbReference type="InterPro" id="IPR019804">
    <property type="entry name" value="Ras_G-nucl-exch_fac_CS"/>
</dbReference>
<evidence type="ECO:0000256" key="3">
    <source>
        <dbReference type="SAM" id="MobiDB-lite"/>
    </source>
</evidence>
<dbReference type="InterPro" id="IPR036964">
    <property type="entry name" value="RASGEF_cat_dom_sf"/>
</dbReference>
<dbReference type="FunFam" id="1.10.840.10:FF:000009">
    <property type="entry name" value="rap guanine nucleotide exchange factor 1"/>
    <property type="match status" value="1"/>
</dbReference>
<dbReference type="EMBL" id="HG994591">
    <property type="protein sequence ID" value="CAF2815394.1"/>
    <property type="molecule type" value="Genomic_DNA"/>
</dbReference>
<dbReference type="InterPro" id="IPR023578">
    <property type="entry name" value="Ras_GEF_dom_sf"/>
</dbReference>
<evidence type="ECO:0000313" key="5">
    <source>
        <dbReference type="EMBL" id="CAF2815394.1"/>
    </source>
</evidence>
<keyword evidence="1" id="KW-0344">Guanine-nucleotide releasing factor</keyword>
<dbReference type="PANTHER" id="PTHR23113:SF224">
    <property type="entry name" value="RAP GUANINE NUCLEOTIDE EXCHANGE FACTOR 1"/>
    <property type="match status" value="1"/>
</dbReference>
<keyword evidence="6" id="KW-1185">Reference proteome</keyword>
<feature type="region of interest" description="Disordered" evidence="3">
    <location>
        <begin position="525"/>
        <end position="545"/>
    </location>
</feature>
<dbReference type="SMART" id="SM00147">
    <property type="entry name" value="RasGEF"/>
    <property type="match status" value="1"/>
</dbReference>
<dbReference type="InterPro" id="IPR001895">
    <property type="entry name" value="RASGEF_cat_dom"/>
</dbReference>
<feature type="compositionally biased region" description="Basic and acidic residues" evidence="3">
    <location>
        <begin position="382"/>
        <end position="391"/>
    </location>
</feature>
<protein>
    <recommendedName>
        <fullName evidence="2">CRK SH3-binding GNRP</fullName>
    </recommendedName>
</protein>
<dbReference type="PROSITE" id="PS00720">
    <property type="entry name" value="RASGEF"/>
    <property type="match status" value="1"/>
</dbReference>
<name>A0A7R8CGE2_LEPSM</name>
<dbReference type="AlphaFoldDB" id="A0A7R8CGE2"/>
<evidence type="ECO:0000256" key="2">
    <source>
        <dbReference type="ARBA" id="ARBA00083313"/>
    </source>
</evidence>
<dbReference type="GO" id="GO:0007265">
    <property type="term" value="P:Ras protein signal transduction"/>
    <property type="evidence" value="ECO:0007669"/>
    <property type="project" value="TreeGrafter"/>
</dbReference>
<feature type="compositionally biased region" description="Low complexity" evidence="3">
    <location>
        <begin position="536"/>
        <end position="545"/>
    </location>
</feature>
<evidence type="ECO:0000256" key="1">
    <source>
        <dbReference type="ARBA" id="ARBA00022658"/>
    </source>
</evidence>
<sequence length="956" mass="110114">MSPSKKMQVPEKSNQDLRNGHILYVYVTFGNYNAIKSSRKLKEICKSRYGISKDIERLEHSIYEDCNNPTCLTQLHILAVIGKLLTGKWMKKFYNSYDNQLNNLNAIYIVKEVEPIGSVGEQGVKKKKRIICGGSSDNILEYERDILCPDIKKGYLMHEMELALDYFEEAVIKRRFELLPGCANVVLETLLSIQKLVGNEKLVRVFKELASLTLWADSILLGYRSIESWEKRVSHPNVMSRKWSSLKKSSSFHNSLPDMLSEVPPPLPPKLKHRSFTPQIDWFSNPLFQSPQIISNQFIGCDRLNLIQNETSIDINSFGIEDRLSLPFMLGTSTCIASNCNINFYPSLNVFKSKSVLRAAQEHTHPDNIILCSRKKSMSKNQNDDSVHEELNSITTLPPPLPPKKNHIMTYMEIFGKSVFPSGEFIKHGLSRTEDILQKVWQENYHDYSIDYSSSSISSGIFLNFPTYNVVLFSKLAHNDCPPILPPKKKSTLPNFVGSTNNLTQQSSITKSNFPLSRDHSYLSELSSDKSENNRSSTSPETMSSLSNGTIGFASGSFKVKKKSIGVHINSVADTNESSYMENNSLLDILDVTQSDYLIYYNGNEVRAGIVDALVVLATQNLENLIKEMLQIIKEQQKSAFSLMVRVVDCLADCDFQDVEVMELLTKFMSELVSDGELMLSRALRSKFIQRYDKHRAKVTPELDVLPSIRSKSKTFNILNFKSTDLAEQMTYLDYQLFIRLDTVELILWVQEQNEDKSYNLTKFTEHFNNMSFWCRTQILQQDDSKEREKYMTKFIKIMKFLRKYNNFNSYLAILSALDSAPIRRLEWHKNIIDNLKEYCSLIDSSSSFRAYRQALNESGSPCIPYVGLILQDLTFVHIGNSDIYHGKINFAKRWQQFNILDNLRRFRKENYHFKRREDIISFFDGFSLYLSEDELWQLSESIKPRCSNYPKVNKQ</sequence>
<dbReference type="PROSITE" id="PS50009">
    <property type="entry name" value="RASGEF_CAT"/>
    <property type="match status" value="1"/>
</dbReference>
<dbReference type="GO" id="GO:0005886">
    <property type="term" value="C:plasma membrane"/>
    <property type="evidence" value="ECO:0007669"/>
    <property type="project" value="TreeGrafter"/>
</dbReference>
<dbReference type="CDD" id="cd00155">
    <property type="entry name" value="RasGEF"/>
    <property type="match status" value="1"/>
</dbReference>